<sequence length="130" mass="13660">MEDASLPLAGKLVLLIEEDTFLAGYVRDGIAGAGGQIVGPARTIEEAEGLAARMRHPPFAVVASTSLFDADGGRLNGAVQSLRAPVLLLQKEVRAGPIERGPHDTLVAPFAAYQVVDHLRRLADAPAVAR</sequence>
<proteinExistence type="predicted"/>
<dbReference type="Proteomes" id="UP000732399">
    <property type="component" value="Unassembled WGS sequence"/>
</dbReference>
<evidence type="ECO:0008006" key="3">
    <source>
        <dbReference type="Google" id="ProtNLM"/>
    </source>
</evidence>
<dbReference type="SUPFAM" id="SSF52172">
    <property type="entry name" value="CheY-like"/>
    <property type="match status" value="1"/>
</dbReference>
<reference evidence="1 2" key="1">
    <citation type="submission" date="2020-03" db="EMBL/GenBank/DDBJ databases">
        <authorList>
            <person name="Wang L."/>
            <person name="He N."/>
            <person name="Li Y."/>
            <person name="Fang Y."/>
            <person name="Zhang F."/>
        </authorList>
    </citation>
    <scope>NUCLEOTIDE SEQUENCE [LARGE SCALE GENOMIC DNA]</scope>
    <source>
        <strain evidence="1 2">36D10-4-7</strain>
    </source>
</reference>
<dbReference type="EMBL" id="JAAVJH010000002">
    <property type="protein sequence ID" value="NJR77897.1"/>
    <property type="molecule type" value="Genomic_DNA"/>
</dbReference>
<comment type="caution">
    <text evidence="1">The sequence shown here is derived from an EMBL/GenBank/DDBJ whole genome shotgun (WGS) entry which is preliminary data.</text>
</comment>
<dbReference type="InterPro" id="IPR011006">
    <property type="entry name" value="CheY-like_superfamily"/>
</dbReference>
<accession>A0ABX1CQ68</accession>
<organism evidence="1 2">
    <name type="scientific">Sphingomonas corticis</name>
    <dbReference type="NCBI Taxonomy" id="2722791"/>
    <lineage>
        <taxon>Bacteria</taxon>
        <taxon>Pseudomonadati</taxon>
        <taxon>Pseudomonadota</taxon>
        <taxon>Alphaproteobacteria</taxon>
        <taxon>Sphingomonadales</taxon>
        <taxon>Sphingomonadaceae</taxon>
        <taxon>Sphingomonas</taxon>
    </lineage>
</organism>
<name>A0ABX1CQ68_9SPHN</name>
<dbReference type="RefSeq" id="WP_168133399.1">
    <property type="nucleotide sequence ID" value="NZ_JAAVJH010000002.1"/>
</dbReference>
<evidence type="ECO:0000313" key="1">
    <source>
        <dbReference type="EMBL" id="NJR77897.1"/>
    </source>
</evidence>
<keyword evidence="2" id="KW-1185">Reference proteome</keyword>
<evidence type="ECO:0000313" key="2">
    <source>
        <dbReference type="Proteomes" id="UP000732399"/>
    </source>
</evidence>
<protein>
    <recommendedName>
        <fullName evidence="3">Response regulator</fullName>
    </recommendedName>
</protein>
<gene>
    <name evidence="1" type="ORF">HBH26_04605</name>
</gene>